<feature type="region of interest" description="Disordered" evidence="1">
    <location>
        <begin position="1363"/>
        <end position="1389"/>
    </location>
</feature>
<evidence type="ECO:0000256" key="1">
    <source>
        <dbReference type="SAM" id="MobiDB-lite"/>
    </source>
</evidence>
<feature type="region of interest" description="Disordered" evidence="1">
    <location>
        <begin position="1"/>
        <end position="22"/>
    </location>
</feature>
<organism evidence="2 3">
    <name type="scientific">Legionella steelei</name>
    <dbReference type="NCBI Taxonomy" id="947033"/>
    <lineage>
        <taxon>Bacteria</taxon>
        <taxon>Pseudomonadati</taxon>
        <taxon>Pseudomonadota</taxon>
        <taxon>Gammaproteobacteria</taxon>
        <taxon>Legionellales</taxon>
        <taxon>Legionellaceae</taxon>
        <taxon>Legionella</taxon>
    </lineage>
</organism>
<sequence>MSTPSPIPESVPVPSSGSTAKSSELSADLSLDIGFLPEDAPISSLFALRSQNMEETIAKLKAQKEENERNHYVLKQYQLSKSLTGFSNSPRSKRFVYEREGRTGSVIEEVRLHISSKYGKKVLPVTDNLKVLTMALEMAKIPFEILRSLEGETGKKDVLASKVKIVEGLDGRNFIVLDDYYNFHTFNLLTIDNDVDINDANFKNKLAVFAFNNGRATEPFLIKKNDKIYLCSPLNTSFSYAEIDSSLTEDLHWPEKSSIQFERINRIEGARLDDKLHQRIKSTGLLQELISYRLDQLLFTGGIYAGKDARFSVLSDARPSTGAPKVSAIDERDRSTLSEVKDYVYSLLDKMEKKLTAQGDESAAFQYKIINSLLVFDSSYEVSASLLEPNRENLNELPIKANAGFIRYGGKLYYVNKLEKKCQELEVKGELLKQFDAYLHPSTIPKLLSQKELHTVVTMTGIRDLRLEDDARRSPLENELLRTTWMRLAYALNTSVSRIKGKDVADPFRDDFHVAIESAYEEVNLILSLTKTYDEASIKHHLSDYLKDIFCIAERVKEGAVRPAFPTAQVPLEDVFLSTSGMGALTQMIMTSIKQMKEHEKIYLNRRVYFELDIFIRNLFPVIRPEGLNIKDYESVVLTLENGTLKVSPVGCDLMRRETPPTVETLQALPTHSNEAYVRTGDKLFYINKTDKKCEEIRCDDMTKIDSLMDPKGVAKTLSRDEMEIITAITKQATDFKEKVNVIIDGFGQNVSADSQTAPTHYAGTDIIASIQKQMEIRKELKGKAEREGYTLDFSGLMPDEKPNVLTMDKRKLYLAIKEGKLVCYVRQESELKTISLDSLKKGIDTSIRSQLAEAALSGDAILTQEQKDAVFEITTKEGFKPREYKEEPLTVVLDTTMTALKHIHMPLLLHQFQEEINSGKLAILTAHSFNKHAGMGLDRLSCGVASAIYNKDHFPGLKTTFASSHVSFQPTDPTPAMTCHQLEKAYPCMHLHFDRAHQNSYYIHKNLVPNISHIGRIYSPFTRETSHNIQDIWGFLYIDFTPKPGGSLTYGPTVKRDMLSIVLPALGIPLRDGYGFSNSVCCNIGNFLRISIGSESRENIQFKYKIICDFLDICEKLYITGQTNLYSTVCSIFLTASSGDEASKNKKIKEIPELLKKFTEERINPIMAKRETKDAILKAVPPEFTNPSQFCKTTVSCIYDSLPVPPAFSVASAFMPMPTIIKIMNMCGLPKERDSERDRNKSYVVEDRRGATVIVGNEEIQELKSKLQPIVKLLTITQKMWTKEFPSPPISEELKKAAASKIRAKIDLFLKEILSPEFDKNKLPEALARFEDEMLTPPKISKDEAESATAYSAKTVSTLRASSMFKAEPQGTKSAAASTSADQENRPG</sequence>
<gene>
    <name evidence="2" type="ORF">Lste_2433</name>
</gene>
<dbReference type="RefSeq" id="WP_058511225.1">
    <property type="nucleotide sequence ID" value="NZ_LNYY01000019.1"/>
</dbReference>
<feature type="compositionally biased region" description="Polar residues" evidence="1">
    <location>
        <begin position="1372"/>
        <end position="1383"/>
    </location>
</feature>
<keyword evidence="3" id="KW-1185">Reference proteome</keyword>
<dbReference type="EMBL" id="LNYY01000019">
    <property type="protein sequence ID" value="KTD69275.1"/>
    <property type="molecule type" value="Genomic_DNA"/>
</dbReference>
<evidence type="ECO:0000313" key="3">
    <source>
        <dbReference type="Proteomes" id="UP000054926"/>
    </source>
</evidence>
<evidence type="ECO:0000313" key="2">
    <source>
        <dbReference type="EMBL" id="KTD69275.1"/>
    </source>
</evidence>
<dbReference type="PATRIC" id="fig|947033.5.peg.2580"/>
<dbReference type="Proteomes" id="UP000054926">
    <property type="component" value="Unassembled WGS sequence"/>
</dbReference>
<feature type="compositionally biased region" description="Pro residues" evidence="1">
    <location>
        <begin position="1"/>
        <end position="11"/>
    </location>
</feature>
<accession>A0A0W0ZJH8</accession>
<comment type="caution">
    <text evidence="2">The sequence shown here is derived from an EMBL/GenBank/DDBJ whole genome shotgun (WGS) entry which is preliminary data.</text>
</comment>
<name>A0A0W0ZJH8_9GAMM</name>
<protein>
    <submittedName>
        <fullName evidence="2">Uncharacterized protein</fullName>
    </submittedName>
</protein>
<proteinExistence type="predicted"/>
<reference evidence="2 3" key="1">
    <citation type="submission" date="2015-11" db="EMBL/GenBank/DDBJ databases">
        <title>Genomic analysis of 38 Legionella species identifies large and diverse effector repertoires.</title>
        <authorList>
            <person name="Burstein D."/>
            <person name="Amaro F."/>
            <person name="Zusman T."/>
            <person name="Lifshitz Z."/>
            <person name="Cohen O."/>
            <person name="Gilbert J.A."/>
            <person name="Pupko T."/>
            <person name="Shuman H.A."/>
            <person name="Segal G."/>
        </authorList>
    </citation>
    <scope>NUCLEOTIDE SEQUENCE [LARGE SCALE GENOMIC DNA]</scope>
    <source>
        <strain evidence="2 3">IMVS3376</strain>
    </source>
</reference>